<comment type="caution">
    <text evidence="2">The sequence shown here is derived from an EMBL/GenBank/DDBJ whole genome shotgun (WGS) entry which is preliminary data.</text>
</comment>
<dbReference type="Proteomes" id="UP000325122">
    <property type="component" value="Unassembled WGS sequence"/>
</dbReference>
<feature type="transmembrane region" description="Helical" evidence="1">
    <location>
        <begin position="104"/>
        <end position="122"/>
    </location>
</feature>
<gene>
    <name evidence="2" type="ORF">F1654_10935</name>
</gene>
<feature type="transmembrane region" description="Helical" evidence="1">
    <location>
        <begin position="73"/>
        <end position="98"/>
    </location>
</feature>
<evidence type="ECO:0000313" key="2">
    <source>
        <dbReference type="EMBL" id="KAA5802333.1"/>
    </source>
</evidence>
<dbReference type="Pfam" id="PF20589">
    <property type="entry name" value="DUF6790"/>
    <property type="match status" value="1"/>
</dbReference>
<feature type="transmembrane region" description="Helical" evidence="1">
    <location>
        <begin position="134"/>
        <end position="153"/>
    </location>
</feature>
<evidence type="ECO:0008006" key="4">
    <source>
        <dbReference type="Google" id="ProtNLM"/>
    </source>
</evidence>
<sequence length="161" mass="17161">MYLGMLFALFVALPLASIAIERTRGRSMAGLTELALKWFVFWAVGVRLFTAGASQVMRPDFTAASIFQISDPVVIPFIQELGFANIAMGLMAMISLGAASWRRAAALLGFVFFGAAGVRHALSAEAFNTLKLAAMASDLYIAAVLGVLLALSLRGSRPPHP</sequence>
<evidence type="ECO:0000256" key="1">
    <source>
        <dbReference type="SAM" id="Phobius"/>
    </source>
</evidence>
<keyword evidence="1" id="KW-0812">Transmembrane</keyword>
<dbReference type="AlphaFoldDB" id="A0A5M6ZC73"/>
<name>A0A5M6ZC73_9PROT</name>
<feature type="transmembrane region" description="Helical" evidence="1">
    <location>
        <begin position="35"/>
        <end position="53"/>
    </location>
</feature>
<dbReference type="InterPro" id="IPR046740">
    <property type="entry name" value="DUF6790"/>
</dbReference>
<proteinExistence type="predicted"/>
<dbReference type="RefSeq" id="WP_150023583.1">
    <property type="nucleotide sequence ID" value="NZ_VWOJ01000003.1"/>
</dbReference>
<reference evidence="2 3" key="1">
    <citation type="submission" date="2019-09" db="EMBL/GenBank/DDBJ databases">
        <authorList>
            <person name="Kevbrin V."/>
            <person name="Grouzdev D.S."/>
        </authorList>
    </citation>
    <scope>NUCLEOTIDE SEQUENCE [LARGE SCALE GENOMIC DNA]</scope>
    <source>
        <strain evidence="2 3">G-192</strain>
    </source>
</reference>
<accession>A0A5M6ZC73</accession>
<dbReference type="EMBL" id="VWOJ01000003">
    <property type="protein sequence ID" value="KAA5802333.1"/>
    <property type="molecule type" value="Genomic_DNA"/>
</dbReference>
<evidence type="ECO:0000313" key="3">
    <source>
        <dbReference type="Proteomes" id="UP000325122"/>
    </source>
</evidence>
<keyword evidence="1" id="KW-0472">Membrane</keyword>
<protein>
    <recommendedName>
        <fullName evidence="4">DoxX family protein</fullName>
    </recommendedName>
</protein>
<keyword evidence="3" id="KW-1185">Reference proteome</keyword>
<organism evidence="2 3">
    <name type="scientific">Alkalicaulis satelles</name>
    <dbReference type="NCBI Taxonomy" id="2609175"/>
    <lineage>
        <taxon>Bacteria</taxon>
        <taxon>Pseudomonadati</taxon>
        <taxon>Pseudomonadota</taxon>
        <taxon>Alphaproteobacteria</taxon>
        <taxon>Maricaulales</taxon>
        <taxon>Maricaulaceae</taxon>
        <taxon>Alkalicaulis</taxon>
    </lineage>
</organism>
<keyword evidence="1" id="KW-1133">Transmembrane helix</keyword>